<name>A0A844CKW4_9RHOB</name>
<feature type="transmembrane region" description="Helical" evidence="2">
    <location>
        <begin position="222"/>
        <end position="247"/>
    </location>
</feature>
<dbReference type="Pfam" id="PF13687">
    <property type="entry name" value="DUF4153"/>
    <property type="match status" value="1"/>
</dbReference>
<evidence type="ECO:0000313" key="4">
    <source>
        <dbReference type="Proteomes" id="UP000564704"/>
    </source>
</evidence>
<feature type="transmembrane region" description="Helical" evidence="2">
    <location>
        <begin position="161"/>
        <end position="182"/>
    </location>
</feature>
<dbReference type="InterPro" id="IPR025291">
    <property type="entry name" value="DUF4153"/>
</dbReference>
<feature type="region of interest" description="Disordered" evidence="1">
    <location>
        <begin position="1"/>
        <end position="25"/>
    </location>
</feature>
<keyword evidence="2" id="KW-0472">Membrane</keyword>
<feature type="transmembrane region" description="Helical" evidence="2">
    <location>
        <begin position="353"/>
        <end position="370"/>
    </location>
</feature>
<feature type="transmembrane region" description="Helical" evidence="2">
    <location>
        <begin position="314"/>
        <end position="333"/>
    </location>
</feature>
<dbReference type="AlphaFoldDB" id="A0A844CKW4"/>
<dbReference type="Proteomes" id="UP000564704">
    <property type="component" value="Unassembled WGS sequence"/>
</dbReference>
<organism evidence="3 4">
    <name type="scientific">Roseovarius bejariae</name>
    <dbReference type="NCBI Taxonomy" id="2576383"/>
    <lineage>
        <taxon>Bacteria</taxon>
        <taxon>Pseudomonadati</taxon>
        <taxon>Pseudomonadota</taxon>
        <taxon>Alphaproteobacteria</taxon>
        <taxon>Rhodobacterales</taxon>
        <taxon>Roseobacteraceae</taxon>
        <taxon>Roseovarius</taxon>
    </lineage>
</organism>
<reference evidence="3 4" key="1">
    <citation type="submission" date="2019-05" db="EMBL/GenBank/DDBJ databases">
        <title>Roseovarius bejariae sp. nov., a moderately halophylic bacterium isolated from a saline soil in Rambla Salada (Murcia).</title>
        <authorList>
            <person name="Castro D.J."/>
            <person name="Gomez-Altuve A."/>
            <person name="Reina J.C."/>
            <person name="Rodriguez M."/>
            <person name="Sampedro I."/>
            <person name="Llamas I."/>
            <person name="Martinez-Checa F."/>
        </authorList>
    </citation>
    <scope>NUCLEOTIDE SEQUENCE [LARGE SCALE GENOMIC DNA]</scope>
    <source>
        <strain evidence="3 4">A21</strain>
    </source>
</reference>
<evidence type="ECO:0000256" key="2">
    <source>
        <dbReference type="SAM" id="Phobius"/>
    </source>
</evidence>
<evidence type="ECO:0000256" key="1">
    <source>
        <dbReference type="SAM" id="MobiDB-lite"/>
    </source>
</evidence>
<feature type="transmembrane region" description="Helical" evidence="2">
    <location>
        <begin position="115"/>
        <end position="131"/>
    </location>
</feature>
<feature type="transmembrane region" description="Helical" evidence="2">
    <location>
        <begin position="267"/>
        <end position="284"/>
    </location>
</feature>
<dbReference type="OrthoDB" id="7280060at2"/>
<feature type="compositionally biased region" description="Pro residues" evidence="1">
    <location>
        <begin position="10"/>
        <end position="19"/>
    </location>
</feature>
<feature type="transmembrane region" description="Helical" evidence="2">
    <location>
        <begin position="445"/>
        <end position="465"/>
    </location>
</feature>
<gene>
    <name evidence="3" type="ORF">FDP25_08100</name>
</gene>
<feature type="transmembrane region" description="Helical" evidence="2">
    <location>
        <begin position="138"/>
        <end position="155"/>
    </location>
</feature>
<comment type="caution">
    <text evidence="3">The sequence shown here is derived from an EMBL/GenBank/DDBJ whole genome shotgun (WGS) entry which is preliminary data.</text>
</comment>
<dbReference type="EMBL" id="SZWE01000001">
    <property type="protein sequence ID" value="MRU15387.1"/>
    <property type="molecule type" value="Genomic_DNA"/>
</dbReference>
<feature type="transmembrane region" description="Helical" evidence="2">
    <location>
        <begin position="382"/>
        <end position="400"/>
    </location>
</feature>
<keyword evidence="4" id="KW-1185">Reference proteome</keyword>
<accession>A0A844CKW4</accession>
<keyword evidence="2" id="KW-0812">Transmembrane</keyword>
<keyword evidence="2" id="KW-1133">Transmembrane helix</keyword>
<sequence>MERCASCYTPPGPWQPKPRPANAQKLHDCCGPRAKRAVTHGPEPYATRGKTMKSFLVRGVPASIQTDSWWMDGVTRRLAKPRKDGTREPGRFERMAALAALILLADMLLWGVDAGLSLALFGAMLLFAGLAMQDGKGWGGFILGVALMLPLLEQVQALSILFWWVGLLMGAAWIALGGWPGLAGAMRGALRLIWLGPWQAANDLWNGLSVTKAPSDGALGKAVLGWGLPVGLGLIFLSLLVGANPVFEEWANDLSRIDLPDLSRVSFWAGIAVLIWPMLTLAGFQERLRLPGRAERHGPRRLPRWLNPDAVRRSILLFNLLFAVQTTMDLTYLWGGVALPQGVGYAQYAHRGAYSLLVTALLAGGFAIVARPFAEADRWLRAALLFWVGQTVWLVISSMLRLELYVDVYGLTRLRLSAAIWMELVTALLALVLWQIVARKPAGWLVLRGTVLSVGVLYFSLFLSFDFTIAHYNLTHEVRKDAYYICRLGPAALPAIRVYEAETGHALCERFDYLEPHRIGSTDWREWGFREWRVLRKLERLEASVPGA</sequence>
<evidence type="ECO:0000313" key="3">
    <source>
        <dbReference type="EMBL" id="MRU15387.1"/>
    </source>
</evidence>
<proteinExistence type="predicted"/>
<protein>
    <submittedName>
        <fullName evidence="3">DUF4173 domain-containing protein</fullName>
    </submittedName>
</protein>
<feature type="transmembrane region" description="Helical" evidence="2">
    <location>
        <begin position="420"/>
        <end position="438"/>
    </location>
</feature>